<proteinExistence type="predicted"/>
<dbReference type="Gene3D" id="3.30.420.10">
    <property type="entry name" value="Ribonuclease H-like superfamily/Ribonuclease H"/>
    <property type="match status" value="1"/>
</dbReference>
<dbReference type="InterPro" id="IPR012337">
    <property type="entry name" value="RNaseH-like_sf"/>
</dbReference>
<dbReference type="PROSITE" id="PS50994">
    <property type="entry name" value="INTEGRASE"/>
    <property type="match status" value="1"/>
</dbReference>
<sequence length="181" mass="20676">MQLVAVDLLGPFPTMKNGNSYVLVAMDYFTMLGEAYPIPKMEATTVALTMTNEMFFCFSPPERVNSDLGKQFDSKLIKEICRILQIEKSWISPYHWQGDGLVERYNHTLLDMLAASAKDQQAHKLQNLLFNAYQLARDSLGEAQKLLYNRSIHGEPCKEGDLVWLHSPVVLVESHRKLHHP</sequence>
<dbReference type="PANTHER" id="PTHR37984">
    <property type="entry name" value="PROTEIN CBG26694"/>
    <property type="match status" value="1"/>
</dbReference>
<dbReference type="InParanoid" id="A0A1X7TTM6"/>
<reference evidence="2" key="1">
    <citation type="submission" date="2017-05" db="UniProtKB">
        <authorList>
            <consortium name="EnsemblMetazoa"/>
        </authorList>
    </citation>
    <scope>IDENTIFICATION</scope>
</reference>
<feature type="domain" description="Integrase catalytic" evidence="1">
    <location>
        <begin position="1"/>
        <end position="176"/>
    </location>
</feature>
<dbReference type="SUPFAM" id="SSF53098">
    <property type="entry name" value="Ribonuclease H-like"/>
    <property type="match status" value="1"/>
</dbReference>
<dbReference type="AlphaFoldDB" id="A0A1X7TTM6"/>
<protein>
    <recommendedName>
        <fullName evidence="1">Integrase catalytic domain-containing protein</fullName>
    </recommendedName>
</protein>
<name>A0A1X7TTM6_AMPQE</name>
<dbReference type="InterPro" id="IPR001584">
    <property type="entry name" value="Integrase_cat-core"/>
</dbReference>
<dbReference type="Pfam" id="PF00665">
    <property type="entry name" value="rve"/>
    <property type="match status" value="1"/>
</dbReference>
<dbReference type="GO" id="GO:0003676">
    <property type="term" value="F:nucleic acid binding"/>
    <property type="evidence" value="ECO:0007669"/>
    <property type="project" value="InterPro"/>
</dbReference>
<dbReference type="GO" id="GO:0015074">
    <property type="term" value="P:DNA integration"/>
    <property type="evidence" value="ECO:0007669"/>
    <property type="project" value="InterPro"/>
</dbReference>
<accession>A0A1X7TTM6</accession>
<dbReference type="EnsemblMetazoa" id="Aqu2.1.18229_001">
    <property type="protein sequence ID" value="Aqu2.1.18229_001"/>
    <property type="gene ID" value="Aqu2.1.18229"/>
</dbReference>
<dbReference type="InterPro" id="IPR050951">
    <property type="entry name" value="Retrovirus_Pol_polyprotein"/>
</dbReference>
<evidence type="ECO:0000259" key="1">
    <source>
        <dbReference type="PROSITE" id="PS50994"/>
    </source>
</evidence>
<evidence type="ECO:0000313" key="2">
    <source>
        <dbReference type="EnsemblMetazoa" id="Aqu2.1.18229_001"/>
    </source>
</evidence>
<organism evidence="2">
    <name type="scientific">Amphimedon queenslandica</name>
    <name type="common">Sponge</name>
    <dbReference type="NCBI Taxonomy" id="400682"/>
    <lineage>
        <taxon>Eukaryota</taxon>
        <taxon>Metazoa</taxon>
        <taxon>Porifera</taxon>
        <taxon>Demospongiae</taxon>
        <taxon>Heteroscleromorpha</taxon>
        <taxon>Haplosclerida</taxon>
        <taxon>Niphatidae</taxon>
        <taxon>Amphimedon</taxon>
    </lineage>
</organism>
<dbReference type="InterPro" id="IPR036397">
    <property type="entry name" value="RNaseH_sf"/>
</dbReference>
<dbReference type="eggNOG" id="KOG0017">
    <property type="taxonomic scope" value="Eukaryota"/>
</dbReference>
<dbReference type="PANTHER" id="PTHR37984:SF15">
    <property type="entry name" value="INTEGRASE CATALYTIC DOMAIN-CONTAINING PROTEIN"/>
    <property type="match status" value="1"/>
</dbReference>